<evidence type="ECO:0000313" key="3">
    <source>
        <dbReference type="EMBL" id="MBM0232559.1"/>
    </source>
</evidence>
<reference evidence="3 4" key="1">
    <citation type="submission" date="2021-01" db="EMBL/GenBank/DDBJ databases">
        <title>Draft genome sequence of Micromonospora sp. strain STR1_7.</title>
        <authorList>
            <person name="Karlyshev A."/>
            <person name="Jawad R."/>
        </authorList>
    </citation>
    <scope>NUCLEOTIDE SEQUENCE [LARGE SCALE GENOMIC DNA]</scope>
    <source>
        <strain evidence="3 4">STR1-7</strain>
    </source>
</reference>
<name>A0ABS1XTF8_9ACTN</name>
<gene>
    <name evidence="3" type="ORF">JNW91_12225</name>
</gene>
<dbReference type="CDD" id="cd01288">
    <property type="entry name" value="FabZ"/>
    <property type="match status" value="1"/>
</dbReference>
<accession>A0ABS1XTF8</accession>
<proteinExistence type="inferred from homology"/>
<keyword evidence="4" id="KW-1185">Reference proteome</keyword>
<comment type="caution">
    <text evidence="3">The sequence shown here is derived from an EMBL/GenBank/DDBJ whole genome shotgun (WGS) entry which is preliminary data.</text>
</comment>
<dbReference type="SUPFAM" id="SSF54637">
    <property type="entry name" value="Thioesterase/thiol ester dehydrase-isomerase"/>
    <property type="match status" value="1"/>
</dbReference>
<dbReference type="RefSeq" id="WP_203174963.1">
    <property type="nucleotide sequence ID" value="NZ_JAEVHM010000045.1"/>
</dbReference>
<dbReference type="Proteomes" id="UP000601027">
    <property type="component" value="Unassembled WGS sequence"/>
</dbReference>
<dbReference type="PANTHER" id="PTHR30272">
    <property type="entry name" value="3-HYDROXYACYL-[ACYL-CARRIER-PROTEIN] DEHYDRATASE"/>
    <property type="match status" value="1"/>
</dbReference>
<evidence type="ECO:0000313" key="4">
    <source>
        <dbReference type="Proteomes" id="UP000601027"/>
    </source>
</evidence>
<dbReference type="InterPro" id="IPR013114">
    <property type="entry name" value="FabA_FabZ"/>
</dbReference>
<organism evidence="3 4">
    <name type="scientific">Micromonospora parastrephiae</name>
    <dbReference type="NCBI Taxonomy" id="2806101"/>
    <lineage>
        <taxon>Bacteria</taxon>
        <taxon>Bacillati</taxon>
        <taxon>Actinomycetota</taxon>
        <taxon>Actinomycetes</taxon>
        <taxon>Micromonosporales</taxon>
        <taxon>Micromonosporaceae</taxon>
        <taxon>Micromonospora</taxon>
    </lineage>
</organism>
<comment type="similarity">
    <text evidence="1">Belongs to the thioester dehydratase family. FabZ subfamily.</text>
</comment>
<dbReference type="Pfam" id="PF07977">
    <property type="entry name" value="FabA"/>
    <property type="match status" value="1"/>
</dbReference>
<evidence type="ECO:0000256" key="1">
    <source>
        <dbReference type="ARBA" id="ARBA00009174"/>
    </source>
</evidence>
<dbReference type="Gene3D" id="3.10.129.10">
    <property type="entry name" value="Hotdog Thioesterase"/>
    <property type="match status" value="1"/>
</dbReference>
<dbReference type="EMBL" id="JAEVHM010000045">
    <property type="protein sequence ID" value="MBM0232559.1"/>
    <property type="molecule type" value="Genomic_DNA"/>
</dbReference>
<evidence type="ECO:0000256" key="2">
    <source>
        <dbReference type="ARBA" id="ARBA00023239"/>
    </source>
</evidence>
<dbReference type="InterPro" id="IPR029069">
    <property type="entry name" value="HotDog_dom_sf"/>
</dbReference>
<dbReference type="PANTHER" id="PTHR30272:SF1">
    <property type="entry name" value="3-HYDROXYACYL-[ACYL-CARRIER-PROTEIN] DEHYDRATASE"/>
    <property type="match status" value="1"/>
</dbReference>
<protein>
    <submittedName>
        <fullName evidence="3">Beta-hydroxyacyl-ACP dehydratase</fullName>
    </submittedName>
</protein>
<sequence length="173" mass="18385">MTASVVAEATEVTRVIPHRFPVLLVDQVTEVVTGHHLSARKAVSANEPCYGHLGPDQPASELEYPSMLLVESWGQAAVLLAAWDHPTSDVRSGRIDLAGAIERVRFLRPVRPGSVLEHRVRMVRAVGDTAILAGETLVGGETVMEIGHFVVALRPVADLVPGGTVSTGTDGGR</sequence>
<keyword evidence="2" id="KW-0456">Lyase</keyword>